<reference evidence="7" key="1">
    <citation type="submission" date="2017-03" db="EMBL/GenBank/DDBJ databases">
        <title>Genomes of endolithic fungi from Antarctica.</title>
        <authorList>
            <person name="Coleine C."/>
            <person name="Masonjones S."/>
            <person name="Stajich J.E."/>
        </authorList>
    </citation>
    <scope>NUCLEOTIDE SEQUENCE [LARGE SCALE GENOMIC DNA]</scope>
    <source>
        <strain evidence="7">CCFEE 5527</strain>
    </source>
</reference>
<keyword evidence="2" id="KW-0058">Aromatic hydrocarbons catabolism</keyword>
<dbReference type="PIRSF" id="PIRSF001112">
    <property type="entry name" value="Epoxide_hydrolase"/>
    <property type="match status" value="1"/>
</dbReference>
<evidence type="ECO:0000259" key="5">
    <source>
        <dbReference type="Pfam" id="PF06441"/>
    </source>
</evidence>
<dbReference type="PANTHER" id="PTHR21661:SF35">
    <property type="entry name" value="EPOXIDE HYDROLASE"/>
    <property type="match status" value="1"/>
</dbReference>
<accession>A0A1V8SKC8</accession>
<dbReference type="InterPro" id="IPR000639">
    <property type="entry name" value="Epox_hydrolase-like"/>
</dbReference>
<gene>
    <name evidence="6" type="ORF">B0A48_14685</name>
</gene>
<proteinExistence type="inferred from homology"/>
<feature type="active site" description="Proton acceptor" evidence="4">
    <location>
        <position position="367"/>
    </location>
</feature>
<protein>
    <recommendedName>
        <fullName evidence="5">Epoxide hydrolase N-terminal domain-containing protein</fullName>
    </recommendedName>
</protein>
<dbReference type="OrthoDB" id="7130006at2759"/>
<dbReference type="InterPro" id="IPR016292">
    <property type="entry name" value="Epoxide_hydrolase"/>
</dbReference>
<dbReference type="PANTHER" id="PTHR21661">
    <property type="entry name" value="EPOXIDE HYDROLASE 1-RELATED"/>
    <property type="match status" value="1"/>
</dbReference>
<name>A0A1V8SKC8_9PEZI</name>
<comment type="caution">
    <text evidence="6">The sequence shown here is derived from an EMBL/GenBank/DDBJ whole genome shotgun (WGS) entry which is preliminary data.</text>
</comment>
<dbReference type="GO" id="GO:0004301">
    <property type="term" value="F:epoxide hydrolase activity"/>
    <property type="evidence" value="ECO:0007669"/>
    <property type="project" value="TreeGrafter"/>
</dbReference>
<dbReference type="Gene3D" id="3.40.50.1820">
    <property type="entry name" value="alpha/beta hydrolase"/>
    <property type="match status" value="1"/>
</dbReference>
<evidence type="ECO:0000256" key="3">
    <source>
        <dbReference type="ARBA" id="ARBA00022801"/>
    </source>
</evidence>
<dbReference type="EMBL" id="NAJO01000039">
    <property type="protein sequence ID" value="OQN99543.1"/>
    <property type="molecule type" value="Genomic_DNA"/>
</dbReference>
<feature type="active site" description="Nucleophile" evidence="4">
    <location>
        <position position="182"/>
    </location>
</feature>
<dbReference type="Pfam" id="PF06441">
    <property type="entry name" value="EHN"/>
    <property type="match status" value="1"/>
</dbReference>
<dbReference type="InterPro" id="IPR010497">
    <property type="entry name" value="Epoxide_hydro_N"/>
</dbReference>
<dbReference type="STRING" id="1507870.A0A1V8SKC8"/>
<organism evidence="6 7">
    <name type="scientific">Cryoendolithus antarcticus</name>
    <dbReference type="NCBI Taxonomy" id="1507870"/>
    <lineage>
        <taxon>Eukaryota</taxon>
        <taxon>Fungi</taxon>
        <taxon>Dikarya</taxon>
        <taxon>Ascomycota</taxon>
        <taxon>Pezizomycotina</taxon>
        <taxon>Dothideomycetes</taxon>
        <taxon>Dothideomycetidae</taxon>
        <taxon>Cladosporiales</taxon>
        <taxon>Cladosporiaceae</taxon>
        <taxon>Cryoendolithus</taxon>
    </lineage>
</organism>
<evidence type="ECO:0000256" key="2">
    <source>
        <dbReference type="ARBA" id="ARBA00022797"/>
    </source>
</evidence>
<dbReference type="Proteomes" id="UP000192596">
    <property type="component" value="Unassembled WGS sequence"/>
</dbReference>
<feature type="active site" description="Proton donor" evidence="4">
    <location>
        <position position="309"/>
    </location>
</feature>
<sequence length="400" mass="44154">MPPTITPYTINVPDSALKSLKAKLESTNLPDVVDFIDDWSYGAPLSDIKRLTDHWADGFDWRTQEASINERLPQFTTKVEVEGFGDLDMHFVHQRSEVKGAIPLLFVHGWPGSFLEVEKLLPLLTKPADGGPAFHVVAPSLPNFAFSEGPSKPGFGLKQYAESMHKTMLALEYDQYVTQGGDWGFKVTRAVGHFYPKHCLASHINLVLAKKPAVSAVQEASAYTDGEKAGLARTDWFAQEGFGYNLLQSTKPSAIGFALADSPVALLAWIYEKLHDWSDDYPWTDDELLAWVCMYQFARAGPAASARIYYEVQHPKNEAKHAFATGYIPDVKLGVSIFPRDIYVPPVAWARSLGPVVFGGMHAEGGHFAAHEKPELLAGDLRKMFGKDGGASEIAQRFAV</sequence>
<comment type="similarity">
    <text evidence="1">Belongs to the peptidase S33 family.</text>
</comment>
<dbReference type="SUPFAM" id="SSF53474">
    <property type="entry name" value="alpha/beta-Hydrolases"/>
    <property type="match status" value="1"/>
</dbReference>
<evidence type="ECO:0000313" key="6">
    <source>
        <dbReference type="EMBL" id="OQN99543.1"/>
    </source>
</evidence>
<keyword evidence="7" id="KW-1185">Reference proteome</keyword>
<dbReference type="InterPro" id="IPR029058">
    <property type="entry name" value="AB_hydrolase_fold"/>
</dbReference>
<evidence type="ECO:0000256" key="4">
    <source>
        <dbReference type="PIRSR" id="PIRSR001112-1"/>
    </source>
</evidence>
<feature type="domain" description="Epoxide hydrolase N-terminal" evidence="5">
    <location>
        <begin position="5"/>
        <end position="117"/>
    </location>
</feature>
<keyword evidence="3" id="KW-0378">Hydrolase</keyword>
<dbReference type="InParanoid" id="A0A1V8SKC8"/>
<evidence type="ECO:0000313" key="7">
    <source>
        <dbReference type="Proteomes" id="UP000192596"/>
    </source>
</evidence>
<dbReference type="AlphaFoldDB" id="A0A1V8SKC8"/>
<evidence type="ECO:0000256" key="1">
    <source>
        <dbReference type="ARBA" id="ARBA00010088"/>
    </source>
</evidence>
<dbReference type="PRINTS" id="PR00412">
    <property type="entry name" value="EPOXHYDRLASE"/>
</dbReference>
<dbReference type="GO" id="GO:0097176">
    <property type="term" value="P:epoxide metabolic process"/>
    <property type="evidence" value="ECO:0007669"/>
    <property type="project" value="TreeGrafter"/>
</dbReference>